<dbReference type="SUPFAM" id="SSF53335">
    <property type="entry name" value="S-adenosyl-L-methionine-dependent methyltransferases"/>
    <property type="match status" value="1"/>
</dbReference>
<dbReference type="EMBL" id="HBHW01018519">
    <property type="protein sequence ID" value="CAE0046241.1"/>
    <property type="molecule type" value="Transcribed_RNA"/>
</dbReference>
<dbReference type="PANTHER" id="PTHR14614">
    <property type="entry name" value="HEPATOCELLULAR CARCINOMA-ASSOCIATED ANTIGEN"/>
    <property type="match status" value="1"/>
</dbReference>
<proteinExistence type="predicted"/>
<protein>
    <recommendedName>
        <fullName evidence="2">Calmodulin-lysine N-methyltransferase</fullName>
    </recommendedName>
</protein>
<sequence length="365" mass="40835">MSAGEAKEPSWMMRNRNPKELYEDDYTYISDSGIPLRFEQGGGAKDVGQTTWDGAILLAKYFEHAQTTGSIDFSGMTIVELGSGTGLVGTVCAMLGANVVLTDRPGVVTDLLRRNANRNRSSVQGTLTVEALDWRIDEHVPRLLSQFRNFDLIVAAEVIYCDALVHPLLNTLKGLQKNGAELIMSHAVHRLAPLVTFLAEIHRRSSSVLSVPDVQLHPKYKAEGLLIKRVTPLLNRSEAIASNRGAIQKQKVSKLEIKCEQALRNLLSYQRLEYETFEAGCMVCNDQDQMDRFANIQMEKARLIEQLGILESQTADFIYSVHENVVNHERIMRNDKISKDLQARTRELSVVGDKLQLTPVPQESS</sequence>
<organism evidence="1">
    <name type="scientific">Rhodosorus marinus</name>
    <dbReference type="NCBI Taxonomy" id="101924"/>
    <lineage>
        <taxon>Eukaryota</taxon>
        <taxon>Rhodophyta</taxon>
        <taxon>Stylonematophyceae</taxon>
        <taxon>Stylonematales</taxon>
        <taxon>Stylonemataceae</taxon>
        <taxon>Rhodosorus</taxon>
    </lineage>
</organism>
<gene>
    <name evidence="1" type="ORF">RMAR00112_LOCUS14218</name>
</gene>
<evidence type="ECO:0008006" key="2">
    <source>
        <dbReference type="Google" id="ProtNLM"/>
    </source>
</evidence>
<dbReference type="CDD" id="cd02440">
    <property type="entry name" value="AdoMet_MTases"/>
    <property type="match status" value="1"/>
</dbReference>
<reference evidence="1" key="1">
    <citation type="submission" date="2021-01" db="EMBL/GenBank/DDBJ databases">
        <authorList>
            <person name="Corre E."/>
            <person name="Pelletier E."/>
            <person name="Niang G."/>
            <person name="Scheremetjew M."/>
            <person name="Finn R."/>
            <person name="Kale V."/>
            <person name="Holt S."/>
            <person name="Cochrane G."/>
            <person name="Meng A."/>
            <person name="Brown T."/>
            <person name="Cohen L."/>
        </authorList>
    </citation>
    <scope>NUCLEOTIDE SEQUENCE</scope>
    <source>
        <strain evidence="1">CCMP 769</strain>
    </source>
</reference>
<dbReference type="Pfam" id="PF10294">
    <property type="entry name" value="Methyltransf_16"/>
    <property type="match status" value="1"/>
</dbReference>
<evidence type="ECO:0000313" key="1">
    <source>
        <dbReference type="EMBL" id="CAE0046241.1"/>
    </source>
</evidence>
<dbReference type="AlphaFoldDB" id="A0A7S2ZPK4"/>
<dbReference type="InterPro" id="IPR019410">
    <property type="entry name" value="Methyltransf_16"/>
</dbReference>
<dbReference type="InterPro" id="IPR029063">
    <property type="entry name" value="SAM-dependent_MTases_sf"/>
</dbReference>
<accession>A0A7S2ZPK4</accession>
<dbReference type="Gene3D" id="3.40.50.150">
    <property type="entry name" value="Vaccinia Virus protein VP39"/>
    <property type="match status" value="1"/>
</dbReference>
<dbReference type="PANTHER" id="PTHR14614:SF109">
    <property type="entry name" value="RIBOSOMAL LYSINE N-METHYLTRANSFERASE 5"/>
    <property type="match status" value="1"/>
</dbReference>
<name>A0A7S2ZPK4_9RHOD</name>